<keyword evidence="5" id="KW-1185">Reference proteome</keyword>
<dbReference type="InterPro" id="IPR000953">
    <property type="entry name" value="Chromo/chromo_shadow_dom"/>
</dbReference>
<dbReference type="Proteomes" id="UP001164746">
    <property type="component" value="Chromosome 14"/>
</dbReference>
<name>A0ABY7FYB0_MYAAR</name>
<feature type="non-terminal residue" evidence="4">
    <location>
        <position position="645"/>
    </location>
</feature>
<dbReference type="PROSITE" id="PS50994">
    <property type="entry name" value="INTEGRASE"/>
    <property type="match status" value="1"/>
</dbReference>
<feature type="region of interest" description="Disordered" evidence="1">
    <location>
        <begin position="270"/>
        <end position="292"/>
    </location>
</feature>
<organism evidence="4 5">
    <name type="scientific">Mya arenaria</name>
    <name type="common">Soft-shell clam</name>
    <dbReference type="NCBI Taxonomy" id="6604"/>
    <lineage>
        <taxon>Eukaryota</taxon>
        <taxon>Metazoa</taxon>
        <taxon>Spiralia</taxon>
        <taxon>Lophotrochozoa</taxon>
        <taxon>Mollusca</taxon>
        <taxon>Bivalvia</taxon>
        <taxon>Autobranchia</taxon>
        <taxon>Heteroconchia</taxon>
        <taxon>Euheterodonta</taxon>
        <taxon>Imparidentia</taxon>
        <taxon>Neoheterodontei</taxon>
        <taxon>Myida</taxon>
        <taxon>Myoidea</taxon>
        <taxon>Myidae</taxon>
        <taxon>Mya</taxon>
    </lineage>
</organism>
<dbReference type="PANTHER" id="PTHR46585:SF1">
    <property type="entry name" value="CHROMO DOMAIN-CONTAINING PROTEIN"/>
    <property type="match status" value="1"/>
</dbReference>
<dbReference type="SUPFAM" id="SSF54160">
    <property type="entry name" value="Chromo domain-like"/>
    <property type="match status" value="1"/>
</dbReference>
<feature type="domain" description="Integrase catalytic" evidence="3">
    <location>
        <begin position="341"/>
        <end position="508"/>
    </location>
</feature>
<dbReference type="Pfam" id="PF00385">
    <property type="entry name" value="Chromo"/>
    <property type="match status" value="1"/>
</dbReference>
<evidence type="ECO:0000259" key="3">
    <source>
        <dbReference type="PROSITE" id="PS50994"/>
    </source>
</evidence>
<dbReference type="SMART" id="SM00298">
    <property type="entry name" value="CHROMO"/>
    <property type="match status" value="1"/>
</dbReference>
<dbReference type="PROSITE" id="PS50013">
    <property type="entry name" value="CHROMO_2"/>
    <property type="match status" value="1"/>
</dbReference>
<dbReference type="InterPro" id="IPR016197">
    <property type="entry name" value="Chromo-like_dom_sf"/>
</dbReference>
<dbReference type="Gene3D" id="3.30.420.10">
    <property type="entry name" value="Ribonuclease H-like superfamily/Ribonuclease H"/>
    <property type="match status" value="1"/>
</dbReference>
<protein>
    <submittedName>
        <fullName evidence="4">YMD3-like protein</fullName>
    </submittedName>
</protein>
<accession>A0ABY7FYB0</accession>
<evidence type="ECO:0000313" key="5">
    <source>
        <dbReference type="Proteomes" id="UP001164746"/>
    </source>
</evidence>
<evidence type="ECO:0000259" key="2">
    <source>
        <dbReference type="PROSITE" id="PS50013"/>
    </source>
</evidence>
<gene>
    <name evidence="4" type="ORF">MAR_012346</name>
</gene>
<feature type="domain" description="Chromo" evidence="2">
    <location>
        <begin position="607"/>
        <end position="645"/>
    </location>
</feature>
<dbReference type="PANTHER" id="PTHR46585">
    <property type="entry name" value="INTEGRASE CORE DOMAIN CONTAINING PROTEIN"/>
    <property type="match status" value="1"/>
</dbReference>
<dbReference type="EMBL" id="CP111025">
    <property type="protein sequence ID" value="WAR26642.1"/>
    <property type="molecule type" value="Genomic_DNA"/>
</dbReference>
<dbReference type="Gene3D" id="2.40.50.40">
    <property type="match status" value="1"/>
</dbReference>
<proteinExistence type="predicted"/>
<dbReference type="CDD" id="cd00024">
    <property type="entry name" value="CD_CSD"/>
    <property type="match status" value="1"/>
</dbReference>
<dbReference type="InterPro" id="IPR023780">
    <property type="entry name" value="Chromo_domain"/>
</dbReference>
<evidence type="ECO:0000256" key="1">
    <source>
        <dbReference type="SAM" id="MobiDB-lite"/>
    </source>
</evidence>
<evidence type="ECO:0000313" key="4">
    <source>
        <dbReference type="EMBL" id="WAR26642.1"/>
    </source>
</evidence>
<sequence length="645" mass="76610">CGKTTFVTNLLQHHNTRIQPSVHRIVWLFERWQPLYSIIKNTVLPKVEFVQGIPNDLADDDFFDPRINNLLILDDLFSEAGKDKRITDLFTEGSHHRSLSVVSINQNIFGNKDPTQRRNCHYLVLFNNPVDRQSLMTLARQMYPGHTDKFMNAFAKATKYPYGYLLVDLKPFTAEDDRLKYDLKLKCSHFIREYNKLPQLTNRVPERLDAIIKENDMSKLHHSTVGVQTVHIDDQEEAMAEKGQACDDCGLLFDSAHDVQRHVKRGWCPETRETMGEPPVKRRRTEEQSDDAMEDDIEENDGFLHLWEIAHKENKDKFNKSYDQYIDDGYNEEDSYEMASERTQPYKERLFFANYQRLLERYWLPLMTNASHRIIVEQIDKLRQKDVSLPSAVKRVLRKYQHEFQDLFELSDDSGEESDDESSQEFKAKRVHDLMRKFDVHYFPTQNETKASTSERAISTIKQKLYRYFNHKDNYNYISVLQNIADSYNNTYHRTIDMQPADVKENNQEEVRLATYFAQNPKRKKLMPNLKPFKFKIGTYVRISHLKTVFNRAYYQTYSGEIFRVYTRYHRGILPIYRLQDLQGDDIKGTFYESELQKVHVDADQTWKVENVLKRRGKGRNKQYFVKWKYYPKKFNSWINASDIE</sequence>
<dbReference type="InterPro" id="IPR036397">
    <property type="entry name" value="RNaseH_sf"/>
</dbReference>
<reference evidence="4" key="1">
    <citation type="submission" date="2022-11" db="EMBL/GenBank/DDBJ databases">
        <title>Centuries of genome instability and evolution in soft-shell clam transmissible cancer (bioRxiv).</title>
        <authorList>
            <person name="Hart S.F.M."/>
            <person name="Yonemitsu M.A."/>
            <person name="Giersch R.M."/>
            <person name="Beal B.F."/>
            <person name="Arriagada G."/>
            <person name="Davis B.W."/>
            <person name="Ostrander E.A."/>
            <person name="Goff S.P."/>
            <person name="Metzger M.J."/>
        </authorList>
    </citation>
    <scope>NUCLEOTIDE SEQUENCE</scope>
    <source>
        <strain evidence="4">MELC-2E11</strain>
        <tissue evidence="4">Siphon/mantle</tissue>
    </source>
</reference>
<dbReference type="InterPro" id="IPR001584">
    <property type="entry name" value="Integrase_cat-core"/>
</dbReference>